<dbReference type="RefSeq" id="WP_212225615.1">
    <property type="nucleotide sequence ID" value="NZ_JAGUCN010000002.1"/>
</dbReference>
<dbReference type="SUPFAM" id="SSF55961">
    <property type="entry name" value="Bet v1-like"/>
    <property type="match status" value="1"/>
</dbReference>
<name>A0ABS5K656_9BACT</name>
<evidence type="ECO:0008006" key="3">
    <source>
        <dbReference type="Google" id="ProtNLM"/>
    </source>
</evidence>
<proteinExistence type="predicted"/>
<organism evidence="1 2">
    <name type="scientific">Carboxylicivirga mesophila</name>
    <dbReference type="NCBI Taxonomy" id="1166478"/>
    <lineage>
        <taxon>Bacteria</taxon>
        <taxon>Pseudomonadati</taxon>
        <taxon>Bacteroidota</taxon>
        <taxon>Bacteroidia</taxon>
        <taxon>Marinilabiliales</taxon>
        <taxon>Marinilabiliaceae</taxon>
        <taxon>Carboxylicivirga</taxon>
    </lineage>
</organism>
<dbReference type="Gene3D" id="3.30.530.20">
    <property type="match status" value="1"/>
</dbReference>
<dbReference type="EMBL" id="JAGUCN010000002">
    <property type="protein sequence ID" value="MBS2210454.1"/>
    <property type="molecule type" value="Genomic_DNA"/>
</dbReference>
<dbReference type="PROSITE" id="PS51257">
    <property type="entry name" value="PROKAR_LIPOPROTEIN"/>
    <property type="match status" value="1"/>
</dbReference>
<dbReference type="Proteomes" id="UP000721861">
    <property type="component" value="Unassembled WGS sequence"/>
</dbReference>
<dbReference type="InterPro" id="IPR023393">
    <property type="entry name" value="START-like_dom_sf"/>
</dbReference>
<keyword evidence="2" id="KW-1185">Reference proteome</keyword>
<accession>A0ABS5K656</accession>
<reference evidence="1 2" key="1">
    <citation type="journal article" date="2014" name="Int. J. Syst. Evol. Microbiol.">
        <title>Carboxylicivirga gen. nov. in the family Marinilabiliaceae with two novel species, Carboxylicivirga mesophila sp. nov. and Carboxylicivirga taeanensis sp. nov., and reclassification of Cytophaga fermentans as Saccharicrinis fermentans gen. nov., comb. nov.</title>
        <authorList>
            <person name="Yang S.H."/>
            <person name="Seo H.S."/>
            <person name="Woo J.H."/>
            <person name="Oh H.M."/>
            <person name="Jang H."/>
            <person name="Lee J.H."/>
            <person name="Kim S.J."/>
            <person name="Kwon K.K."/>
        </authorList>
    </citation>
    <scope>NUCLEOTIDE SEQUENCE [LARGE SCALE GENOMIC DNA]</scope>
    <source>
        <strain evidence="1 2">JCM 18290</strain>
    </source>
</reference>
<gene>
    <name evidence="1" type="ORF">KEM09_03530</name>
</gene>
<sequence>MKYFPFILAMIVSACQTNQPVDTATPHAFSFSIETRLIGTPEAVYDQLTGDISPWWDHTFSENPHQLYIEAKPGGGFYEIFDESGDGVRHAVVTAAHRGKLLRMEGPLGLAGHALTLVSTYHLSAVNDSTLLKVEVHGAGEFKEEWPKVIESVWHHFMIDRFQPHWEEQQ</sequence>
<evidence type="ECO:0000313" key="2">
    <source>
        <dbReference type="Proteomes" id="UP000721861"/>
    </source>
</evidence>
<protein>
    <recommendedName>
        <fullName evidence="3">SRPBCC domain-containing protein</fullName>
    </recommendedName>
</protein>
<evidence type="ECO:0000313" key="1">
    <source>
        <dbReference type="EMBL" id="MBS2210454.1"/>
    </source>
</evidence>
<comment type="caution">
    <text evidence="1">The sequence shown here is derived from an EMBL/GenBank/DDBJ whole genome shotgun (WGS) entry which is preliminary data.</text>
</comment>